<dbReference type="GO" id="GO:0000978">
    <property type="term" value="F:RNA polymerase II cis-regulatory region sequence-specific DNA binding"/>
    <property type="evidence" value="ECO:0007669"/>
    <property type="project" value="TreeGrafter"/>
</dbReference>
<comment type="similarity">
    <text evidence="3">Belongs to the krueppel C2H2-type zinc-finger protein family.</text>
</comment>
<dbReference type="GO" id="GO:0005634">
    <property type="term" value="C:nucleus"/>
    <property type="evidence" value="ECO:0007669"/>
    <property type="project" value="UniProtKB-SubCell"/>
</dbReference>
<keyword evidence="9" id="KW-0238">DNA-binding</keyword>
<dbReference type="FunFam" id="3.30.160.60:FF:000093">
    <property type="entry name" value="zinc finger protein 668 isoform X1"/>
    <property type="match status" value="1"/>
</dbReference>
<evidence type="ECO:0000259" key="13">
    <source>
        <dbReference type="PROSITE" id="PS50157"/>
    </source>
</evidence>
<evidence type="ECO:0000256" key="2">
    <source>
        <dbReference type="ARBA" id="ARBA00004123"/>
    </source>
</evidence>
<dbReference type="SUPFAM" id="SSF57667">
    <property type="entry name" value="beta-beta-alpha zinc fingers"/>
    <property type="match status" value="3"/>
</dbReference>
<dbReference type="FunFam" id="3.30.160.60:FF:000562">
    <property type="entry name" value="Zinc finger protein 786"/>
    <property type="match status" value="1"/>
</dbReference>
<evidence type="ECO:0000256" key="12">
    <source>
        <dbReference type="PROSITE-ProRule" id="PRU00042"/>
    </source>
</evidence>
<dbReference type="FunFam" id="3.30.160.60:FF:000097">
    <property type="entry name" value="Zinc finger protein"/>
    <property type="match status" value="1"/>
</dbReference>
<dbReference type="Pfam" id="PF00096">
    <property type="entry name" value="zf-C2H2"/>
    <property type="match status" value="3"/>
</dbReference>
<dbReference type="PROSITE" id="PS50157">
    <property type="entry name" value="ZINC_FINGER_C2H2_2"/>
    <property type="match status" value="5"/>
</dbReference>
<evidence type="ECO:0000256" key="7">
    <source>
        <dbReference type="ARBA" id="ARBA00022833"/>
    </source>
</evidence>
<dbReference type="Ensembl" id="ENSHHUT00000082441.1">
    <property type="protein sequence ID" value="ENSHHUP00000079876.1"/>
    <property type="gene ID" value="ENSHHUG00000046533.1"/>
</dbReference>
<dbReference type="GeneTree" id="ENSGT00940000162624"/>
<evidence type="ECO:0000256" key="10">
    <source>
        <dbReference type="ARBA" id="ARBA00023163"/>
    </source>
</evidence>
<protein>
    <recommendedName>
        <fullName evidence="13">C2H2-type domain-containing protein</fullName>
    </recommendedName>
</protein>
<comment type="function">
    <text evidence="1">May be involved in transcriptional regulation.</text>
</comment>
<dbReference type="Gene3D" id="3.30.160.60">
    <property type="entry name" value="Classic Zinc Finger"/>
    <property type="match status" value="5"/>
</dbReference>
<feature type="domain" description="C2H2-type" evidence="13">
    <location>
        <begin position="118"/>
        <end position="145"/>
    </location>
</feature>
<evidence type="ECO:0000256" key="11">
    <source>
        <dbReference type="ARBA" id="ARBA00023242"/>
    </source>
</evidence>
<dbReference type="PANTHER" id="PTHR23226:SF416">
    <property type="entry name" value="FI01424P"/>
    <property type="match status" value="1"/>
</dbReference>
<keyword evidence="10" id="KW-0804">Transcription</keyword>
<evidence type="ECO:0000313" key="15">
    <source>
        <dbReference type="Proteomes" id="UP000314982"/>
    </source>
</evidence>
<proteinExistence type="inferred from homology"/>
<keyword evidence="5" id="KW-0677">Repeat</keyword>
<sequence>MAAPVPCNHTDFRLCTGVVDMDLVVKGTGQGRGRGQGGRRDRTTGLLDCEFCRHRCVTKEGLDLHRLSHAGQTPLRCPMTPCRRRYATAASLEEHLLTHCPAPGDTVAAADLPKPRPFHCHHCGKDFTTGSSLSVHLRVHTGEKPFQCSQCWKRFRQIPHLRDHERLHSGERPFVCGVCGKSFVLAARLTEHARTHSGEKPFSCPVCHRAFRSLSNLGKHRKTHRCCPPTQPQEGITEQTAVLGVKIQENIDNMEGQAAVHTILLVQPLVVSQGGSSSVSAPLVLLHPSVAVGNRQTGALGGTIMRHAIEVIVEQAGEQRVKS</sequence>
<dbReference type="PANTHER" id="PTHR23226">
    <property type="entry name" value="ZINC FINGER AND SCAN DOMAIN-CONTAINING"/>
    <property type="match status" value="1"/>
</dbReference>
<reference evidence="14" key="3">
    <citation type="submission" date="2025-09" db="UniProtKB">
        <authorList>
            <consortium name="Ensembl"/>
        </authorList>
    </citation>
    <scope>IDENTIFICATION</scope>
</reference>
<evidence type="ECO:0000256" key="1">
    <source>
        <dbReference type="ARBA" id="ARBA00003767"/>
    </source>
</evidence>
<dbReference type="GO" id="GO:0045893">
    <property type="term" value="P:positive regulation of DNA-templated transcription"/>
    <property type="evidence" value="ECO:0007669"/>
    <property type="project" value="UniProtKB-ARBA"/>
</dbReference>
<organism evidence="14 15">
    <name type="scientific">Hucho hucho</name>
    <name type="common">huchen</name>
    <dbReference type="NCBI Taxonomy" id="62062"/>
    <lineage>
        <taxon>Eukaryota</taxon>
        <taxon>Metazoa</taxon>
        <taxon>Chordata</taxon>
        <taxon>Craniata</taxon>
        <taxon>Vertebrata</taxon>
        <taxon>Euteleostomi</taxon>
        <taxon>Actinopterygii</taxon>
        <taxon>Neopterygii</taxon>
        <taxon>Teleostei</taxon>
        <taxon>Protacanthopterygii</taxon>
        <taxon>Salmoniformes</taxon>
        <taxon>Salmonidae</taxon>
        <taxon>Salmoninae</taxon>
        <taxon>Hucho</taxon>
    </lineage>
</organism>
<evidence type="ECO:0000256" key="9">
    <source>
        <dbReference type="ARBA" id="ARBA00023125"/>
    </source>
</evidence>
<keyword evidence="11" id="KW-0539">Nucleus</keyword>
<keyword evidence="4" id="KW-0479">Metal-binding</keyword>
<dbReference type="GO" id="GO:0005694">
    <property type="term" value="C:chromosome"/>
    <property type="evidence" value="ECO:0007669"/>
    <property type="project" value="UniProtKB-ARBA"/>
</dbReference>
<reference evidence="15" key="1">
    <citation type="submission" date="2018-06" db="EMBL/GenBank/DDBJ databases">
        <title>Genome assembly of Danube salmon.</title>
        <authorList>
            <person name="Macqueen D.J."/>
            <person name="Gundappa M.K."/>
        </authorList>
    </citation>
    <scope>NUCLEOTIDE SEQUENCE [LARGE SCALE GENOMIC DNA]</scope>
</reference>
<dbReference type="Pfam" id="PF13912">
    <property type="entry name" value="zf-C2H2_6"/>
    <property type="match status" value="1"/>
</dbReference>
<evidence type="ECO:0000256" key="6">
    <source>
        <dbReference type="ARBA" id="ARBA00022771"/>
    </source>
</evidence>
<dbReference type="FunFam" id="3.30.160.60:FF:001732">
    <property type="entry name" value="Zgc:162936"/>
    <property type="match status" value="1"/>
</dbReference>
<feature type="domain" description="C2H2-type" evidence="13">
    <location>
        <begin position="47"/>
        <end position="74"/>
    </location>
</feature>
<evidence type="ECO:0000256" key="4">
    <source>
        <dbReference type="ARBA" id="ARBA00022723"/>
    </source>
</evidence>
<reference evidence="14" key="2">
    <citation type="submission" date="2025-08" db="UniProtKB">
        <authorList>
            <consortium name="Ensembl"/>
        </authorList>
    </citation>
    <scope>IDENTIFICATION</scope>
</reference>
<dbReference type="GO" id="GO:0008270">
    <property type="term" value="F:zinc ion binding"/>
    <property type="evidence" value="ECO:0007669"/>
    <property type="project" value="UniProtKB-KW"/>
</dbReference>
<evidence type="ECO:0000256" key="5">
    <source>
        <dbReference type="ARBA" id="ARBA00022737"/>
    </source>
</evidence>
<dbReference type="InterPro" id="IPR036236">
    <property type="entry name" value="Znf_C2H2_sf"/>
</dbReference>
<evidence type="ECO:0000256" key="3">
    <source>
        <dbReference type="ARBA" id="ARBA00006991"/>
    </source>
</evidence>
<accession>A0A4W5QQ88</accession>
<feature type="domain" description="C2H2-type" evidence="13">
    <location>
        <begin position="202"/>
        <end position="229"/>
    </location>
</feature>
<name>A0A4W5QQ88_9TELE</name>
<keyword evidence="6 12" id="KW-0863">Zinc-finger</keyword>
<keyword evidence="15" id="KW-1185">Reference proteome</keyword>
<evidence type="ECO:0000256" key="8">
    <source>
        <dbReference type="ARBA" id="ARBA00023015"/>
    </source>
</evidence>
<evidence type="ECO:0000313" key="14">
    <source>
        <dbReference type="Ensembl" id="ENSHHUP00000079876.1"/>
    </source>
</evidence>
<dbReference type="PROSITE" id="PS00028">
    <property type="entry name" value="ZINC_FINGER_C2H2_1"/>
    <property type="match status" value="6"/>
</dbReference>
<dbReference type="GO" id="GO:0000981">
    <property type="term" value="F:DNA-binding transcription factor activity, RNA polymerase II-specific"/>
    <property type="evidence" value="ECO:0007669"/>
    <property type="project" value="TreeGrafter"/>
</dbReference>
<dbReference type="AlphaFoldDB" id="A0A4W5QQ88"/>
<keyword evidence="8" id="KW-0805">Transcription regulation</keyword>
<comment type="subcellular location">
    <subcellularLocation>
        <location evidence="2">Nucleus</location>
    </subcellularLocation>
</comment>
<feature type="domain" description="C2H2-type" evidence="13">
    <location>
        <begin position="174"/>
        <end position="201"/>
    </location>
</feature>
<dbReference type="Proteomes" id="UP000314982">
    <property type="component" value="Unassembled WGS sequence"/>
</dbReference>
<feature type="domain" description="C2H2-type" evidence="13">
    <location>
        <begin position="146"/>
        <end position="173"/>
    </location>
</feature>
<dbReference type="InterPro" id="IPR013087">
    <property type="entry name" value="Znf_C2H2_type"/>
</dbReference>
<dbReference type="SMART" id="SM00355">
    <property type="entry name" value="ZnF_C2H2"/>
    <property type="match status" value="6"/>
</dbReference>
<keyword evidence="7" id="KW-0862">Zinc</keyword>